<dbReference type="SUPFAM" id="SSF55729">
    <property type="entry name" value="Acyl-CoA N-acyltransferases (Nat)"/>
    <property type="match status" value="1"/>
</dbReference>
<dbReference type="AlphaFoldDB" id="A0A0F9K0B8"/>
<name>A0A0F9K0B8_9ZZZZ</name>
<evidence type="ECO:0000313" key="1">
    <source>
        <dbReference type="EMBL" id="KKM15558.1"/>
    </source>
</evidence>
<evidence type="ECO:0008006" key="2">
    <source>
        <dbReference type="Google" id="ProtNLM"/>
    </source>
</evidence>
<dbReference type="EMBL" id="LAZR01014879">
    <property type="protein sequence ID" value="KKM15558.1"/>
    <property type="molecule type" value="Genomic_DNA"/>
</dbReference>
<dbReference type="InterPro" id="IPR016181">
    <property type="entry name" value="Acyl_CoA_acyltransferase"/>
</dbReference>
<accession>A0A0F9K0B8</accession>
<sequence>MIRDIKNNEMNKLLKLYTHLHRKDAPLPEKSNLKSIWKEITTNPLLHYFVVEYDKKIVSSCTLSVIPNLTRGEDPMD</sequence>
<dbReference type="Gene3D" id="3.40.630.30">
    <property type="match status" value="1"/>
</dbReference>
<comment type="caution">
    <text evidence="1">The sequence shown here is derived from an EMBL/GenBank/DDBJ whole genome shotgun (WGS) entry which is preliminary data.</text>
</comment>
<reference evidence="1" key="1">
    <citation type="journal article" date="2015" name="Nature">
        <title>Complex archaea that bridge the gap between prokaryotes and eukaryotes.</title>
        <authorList>
            <person name="Spang A."/>
            <person name="Saw J.H."/>
            <person name="Jorgensen S.L."/>
            <person name="Zaremba-Niedzwiedzka K."/>
            <person name="Martijn J."/>
            <person name="Lind A.E."/>
            <person name="van Eijk R."/>
            <person name="Schleper C."/>
            <person name="Guy L."/>
            <person name="Ettema T.J."/>
        </authorList>
    </citation>
    <scope>NUCLEOTIDE SEQUENCE</scope>
</reference>
<gene>
    <name evidence="1" type="ORF">LCGC14_1694840</name>
</gene>
<protein>
    <recommendedName>
        <fullName evidence="2">N-acetyltransferase domain-containing protein</fullName>
    </recommendedName>
</protein>
<organism evidence="1">
    <name type="scientific">marine sediment metagenome</name>
    <dbReference type="NCBI Taxonomy" id="412755"/>
    <lineage>
        <taxon>unclassified sequences</taxon>
        <taxon>metagenomes</taxon>
        <taxon>ecological metagenomes</taxon>
    </lineage>
</organism>
<proteinExistence type="predicted"/>